<dbReference type="RefSeq" id="WP_307465975.1">
    <property type="nucleotide sequence ID" value="NZ_JAURUR010000004.1"/>
</dbReference>
<feature type="chain" id="PRO_5046391587" description="Outer membrane protein beta-barrel domain-containing protein" evidence="1">
    <location>
        <begin position="23"/>
        <end position="155"/>
    </location>
</feature>
<evidence type="ECO:0000313" key="3">
    <source>
        <dbReference type="Proteomes" id="UP001232163"/>
    </source>
</evidence>
<dbReference type="Gene3D" id="2.40.160.20">
    <property type="match status" value="1"/>
</dbReference>
<accession>A0ABT9MCY9</accession>
<keyword evidence="1" id="KW-0732">Signal</keyword>
<evidence type="ECO:0008006" key="4">
    <source>
        <dbReference type="Google" id="ProtNLM"/>
    </source>
</evidence>
<gene>
    <name evidence="2" type="ORF">QO006_001873</name>
</gene>
<proteinExistence type="predicted"/>
<organism evidence="2 3">
    <name type="scientific">Deinococcus enclensis</name>
    <dbReference type="NCBI Taxonomy" id="1049582"/>
    <lineage>
        <taxon>Bacteria</taxon>
        <taxon>Thermotogati</taxon>
        <taxon>Deinococcota</taxon>
        <taxon>Deinococci</taxon>
        <taxon>Deinococcales</taxon>
        <taxon>Deinococcaceae</taxon>
        <taxon>Deinococcus</taxon>
    </lineage>
</organism>
<dbReference type="InterPro" id="IPR011250">
    <property type="entry name" value="OMP/PagP_B-barrel"/>
</dbReference>
<comment type="caution">
    <text evidence="2">The sequence shown here is derived from an EMBL/GenBank/DDBJ whole genome shotgun (WGS) entry which is preliminary data.</text>
</comment>
<feature type="signal peptide" evidence="1">
    <location>
        <begin position="1"/>
        <end position="22"/>
    </location>
</feature>
<sequence length="155" mass="16248">MMNFLRNAALTALLAAGTSAGAASYIGLYSPLIGVQYQQDLDPQSALRFGAGLPLGSVGGESSSLLLSGDAAYLYRLTAGTSSYVPYLGAGLGLTAFTGTNTTLIFNAGVLLGLEYHFTDRLNTAYEFGFGPAWSPESPTVLFAPSFRVGLNYRL</sequence>
<evidence type="ECO:0000313" key="2">
    <source>
        <dbReference type="EMBL" id="MDP9764448.1"/>
    </source>
</evidence>
<keyword evidence="3" id="KW-1185">Reference proteome</keyword>
<dbReference type="EMBL" id="JAURUR010000004">
    <property type="protein sequence ID" value="MDP9764448.1"/>
    <property type="molecule type" value="Genomic_DNA"/>
</dbReference>
<reference evidence="2 3" key="1">
    <citation type="submission" date="2023-07" db="EMBL/GenBank/DDBJ databases">
        <title>Genomic Encyclopedia of Type Strains, Phase IV (KMG-IV): sequencing the most valuable type-strain genomes for metagenomic binning, comparative biology and taxonomic classification.</title>
        <authorList>
            <person name="Goeker M."/>
        </authorList>
    </citation>
    <scope>NUCLEOTIDE SEQUENCE [LARGE SCALE GENOMIC DNA]</scope>
    <source>
        <strain evidence="2 3">NIO-1023</strain>
    </source>
</reference>
<name>A0ABT9MCY9_9DEIO</name>
<dbReference type="SUPFAM" id="SSF56925">
    <property type="entry name" value="OMPA-like"/>
    <property type="match status" value="1"/>
</dbReference>
<dbReference type="Proteomes" id="UP001232163">
    <property type="component" value="Unassembled WGS sequence"/>
</dbReference>
<evidence type="ECO:0000256" key="1">
    <source>
        <dbReference type="SAM" id="SignalP"/>
    </source>
</evidence>
<protein>
    <recommendedName>
        <fullName evidence="4">Outer membrane protein beta-barrel domain-containing protein</fullName>
    </recommendedName>
</protein>